<dbReference type="Gene3D" id="3.60.15.10">
    <property type="entry name" value="Ribonuclease Z/Hydroxyacylglutathione hydrolase-like"/>
    <property type="match status" value="2"/>
</dbReference>
<evidence type="ECO:0008006" key="3">
    <source>
        <dbReference type="Google" id="ProtNLM"/>
    </source>
</evidence>
<sequence>MPSSNLVEIDSLEALVIIDNELDPLSPVAPDTVHVSGLMGSLATGSPHDLKERGDAQKELRMEDICCSAHGLSILVTARRGDVSHSVLFDAGPEEDAWERNAKRLRADLASVEVIQLSHWHRDHSGGLLRAIRLINGAKQVKGLAGGLSVDLHPSRPDYRGMAIGQKLISLQADPTFEEIEAAGAAVDKHGEAHTVLDDFFFVSGEIPRQTAYENGLKGGMRFSQEDNDWFSDELITDERFLMCNLKGMWSCTSVLLSLTVQSMLTTPGKGIVMFTGCSHAGVVNAAKHAVECLDGSVPLHAVVGGFHLATSEEQQTESTIKDLKKLDPAVLLPGHCTGWRAKFAIERLMPGTLVPCTVGIKITF</sequence>
<dbReference type="InterPro" id="IPR052926">
    <property type="entry name" value="Metallo-beta-lactamase_dom"/>
</dbReference>
<organism evidence="1 2">
    <name type="scientific">Aspergillus turcosus</name>
    <dbReference type="NCBI Taxonomy" id="1245748"/>
    <lineage>
        <taxon>Eukaryota</taxon>
        <taxon>Fungi</taxon>
        <taxon>Dikarya</taxon>
        <taxon>Ascomycota</taxon>
        <taxon>Pezizomycotina</taxon>
        <taxon>Eurotiomycetes</taxon>
        <taxon>Eurotiomycetidae</taxon>
        <taxon>Eurotiales</taxon>
        <taxon>Aspergillaceae</taxon>
        <taxon>Aspergillus</taxon>
        <taxon>Aspergillus subgen. Fumigati</taxon>
    </lineage>
</organism>
<dbReference type="CDD" id="cd07713">
    <property type="entry name" value="DHPS-like_MBL-fold"/>
    <property type="match status" value="1"/>
</dbReference>
<comment type="caution">
    <text evidence="1">The sequence shown here is derived from an EMBL/GenBank/DDBJ whole genome shotgun (WGS) entry which is preliminary data.</text>
</comment>
<proteinExistence type="predicted"/>
<dbReference type="STRING" id="1245748.A0A229WV97"/>
<keyword evidence="2" id="KW-1185">Reference proteome</keyword>
<protein>
    <recommendedName>
        <fullName evidence="3">Metallo-beta-lactamase domain-containing protein</fullName>
    </recommendedName>
</protein>
<dbReference type="InterPro" id="IPR036866">
    <property type="entry name" value="RibonucZ/Hydroxyglut_hydro"/>
</dbReference>
<dbReference type="AlphaFoldDB" id="A0A229WV97"/>
<dbReference type="PANTHER" id="PTHR13754">
    <property type="entry name" value="METALLO-BETA-LACTAMASE SUPERFAMILY PROTEIN"/>
    <property type="match status" value="1"/>
</dbReference>
<evidence type="ECO:0000313" key="2">
    <source>
        <dbReference type="Proteomes" id="UP000215289"/>
    </source>
</evidence>
<dbReference type="GO" id="GO:0016740">
    <property type="term" value="F:transferase activity"/>
    <property type="evidence" value="ECO:0007669"/>
    <property type="project" value="TreeGrafter"/>
</dbReference>
<dbReference type="OrthoDB" id="1470350at2759"/>
<gene>
    <name evidence="1" type="ORF">CFD26_100541</name>
</gene>
<dbReference type="Proteomes" id="UP000215289">
    <property type="component" value="Unassembled WGS sequence"/>
</dbReference>
<name>A0A229WV97_9EURO</name>
<dbReference type="SUPFAM" id="SSF56281">
    <property type="entry name" value="Metallo-hydrolase/oxidoreductase"/>
    <property type="match status" value="1"/>
</dbReference>
<reference evidence="1 2" key="1">
    <citation type="submission" date="2018-08" db="EMBL/GenBank/DDBJ databases">
        <title>Draft genome sequences of two Aspergillus turcosus clinical strains isolated from bronchoalveolar lavage fluid: one azole-susceptible and the other azole-resistant.</title>
        <authorList>
            <person name="Parent-Michaud M."/>
            <person name="Dufresne P.J."/>
            <person name="Fournier E."/>
            <person name="Martineau C."/>
            <person name="Moreira S."/>
            <person name="Perkins V."/>
            <person name="De Repentigny L."/>
            <person name="Dufresne S.F."/>
        </authorList>
    </citation>
    <scope>NUCLEOTIDE SEQUENCE [LARGE SCALE GENOMIC DNA]</scope>
    <source>
        <strain evidence="1">HMR AF 1038</strain>
    </source>
</reference>
<dbReference type="PANTHER" id="PTHR13754:SF13">
    <property type="entry name" value="METALLO-BETA-LACTAMASE SUPERFAMILY PROTEIN (AFU_ORTHOLOGUE AFUA_3G07630)"/>
    <property type="match status" value="1"/>
</dbReference>
<dbReference type="EMBL" id="NIDN02000346">
    <property type="protein sequence ID" value="RLL93277.1"/>
    <property type="molecule type" value="Genomic_DNA"/>
</dbReference>
<dbReference type="InterPro" id="IPR041712">
    <property type="entry name" value="DHPS-like_MBL-fold"/>
</dbReference>
<accession>A0A229WV97</accession>
<evidence type="ECO:0000313" key="1">
    <source>
        <dbReference type="EMBL" id="RLL93277.1"/>
    </source>
</evidence>